<proteinExistence type="predicted"/>
<comment type="caution">
    <text evidence="1">The sequence shown here is derived from an EMBL/GenBank/DDBJ whole genome shotgun (WGS) entry which is preliminary data.</text>
</comment>
<reference evidence="1" key="1">
    <citation type="journal article" date="2020" name="New Phytol.">
        <title>Comparative genomics reveals dynamic genome evolution in host specialist ectomycorrhizal fungi.</title>
        <authorList>
            <person name="Lofgren L.A."/>
            <person name="Nguyen N.H."/>
            <person name="Vilgalys R."/>
            <person name="Ruytinx J."/>
            <person name="Liao H.L."/>
            <person name="Branco S."/>
            <person name="Kuo A."/>
            <person name="LaButti K."/>
            <person name="Lipzen A."/>
            <person name="Andreopoulos W."/>
            <person name="Pangilinan J."/>
            <person name="Riley R."/>
            <person name="Hundley H."/>
            <person name="Na H."/>
            <person name="Barry K."/>
            <person name="Grigoriev I.V."/>
            <person name="Stajich J.E."/>
            <person name="Kennedy P.G."/>
        </authorList>
    </citation>
    <scope>NUCLEOTIDE SEQUENCE</scope>
    <source>
        <strain evidence="1">S12</strain>
    </source>
</reference>
<evidence type="ECO:0000313" key="2">
    <source>
        <dbReference type="Proteomes" id="UP000719766"/>
    </source>
</evidence>
<protein>
    <submittedName>
        <fullName evidence="1">Uncharacterized protein</fullName>
    </submittedName>
</protein>
<dbReference type="AlphaFoldDB" id="A0A9P7DHI2"/>
<keyword evidence="2" id="KW-1185">Reference proteome</keyword>
<dbReference type="GeneID" id="64593836"/>
<sequence length="218" mass="24563">MTYFGFDTHNMLCKVDIFASIALEQDESVPLQHTSPQQSINICFSVISTQNENSGKCWVLQNIDSAMLSTSSPDPGNHRVLVEFDQFLAFLLLCKLGGYQTRPQSGGTSGENRAHLVHWIFWSDRMKYLIPNSIATLSRPSIQNLLKDFISLLSLSEKEDWIKIRCDESQEMMGLGGGVAVCASGSEILMRGSIKTLKFGSLACYRLKIYHLVIYKWR</sequence>
<evidence type="ECO:0000313" key="1">
    <source>
        <dbReference type="EMBL" id="KAG1794597.1"/>
    </source>
</evidence>
<name>A0A9P7DHI2_9AGAM</name>
<dbReference type="Proteomes" id="UP000719766">
    <property type="component" value="Unassembled WGS sequence"/>
</dbReference>
<dbReference type="EMBL" id="JABBWE010000025">
    <property type="protein sequence ID" value="KAG1794597.1"/>
    <property type="molecule type" value="Genomic_DNA"/>
</dbReference>
<gene>
    <name evidence="1" type="ORF">HD556DRAFT_1307961</name>
</gene>
<organism evidence="1 2">
    <name type="scientific">Suillus plorans</name>
    <dbReference type="NCBI Taxonomy" id="116603"/>
    <lineage>
        <taxon>Eukaryota</taxon>
        <taxon>Fungi</taxon>
        <taxon>Dikarya</taxon>
        <taxon>Basidiomycota</taxon>
        <taxon>Agaricomycotina</taxon>
        <taxon>Agaricomycetes</taxon>
        <taxon>Agaricomycetidae</taxon>
        <taxon>Boletales</taxon>
        <taxon>Suillineae</taxon>
        <taxon>Suillaceae</taxon>
        <taxon>Suillus</taxon>
    </lineage>
</organism>
<dbReference type="RefSeq" id="XP_041160708.1">
    <property type="nucleotide sequence ID" value="XM_041300072.1"/>
</dbReference>
<dbReference type="OrthoDB" id="3944240at2759"/>
<accession>A0A9P7DHI2</accession>